<dbReference type="InterPro" id="IPR058240">
    <property type="entry name" value="rSAM_sf"/>
</dbReference>
<dbReference type="SFLD" id="SFLDG01067">
    <property type="entry name" value="SPASM/twitch_domain_containing"/>
    <property type="match status" value="1"/>
</dbReference>
<reference evidence="6 7" key="1">
    <citation type="submission" date="2020-01" db="EMBL/GenBank/DDBJ databases">
        <title>Pseudarthrobacter psychrotolerans sp. nov., isolated from antarctic soil.</title>
        <authorList>
            <person name="Shin Y."/>
            <person name="Park W."/>
        </authorList>
    </citation>
    <scope>NUCLEOTIDE SEQUENCE [LARGE SCALE GENOMIC DNA]</scope>
    <source>
        <strain evidence="6 7">YJ56</strain>
    </source>
</reference>
<evidence type="ECO:0000313" key="7">
    <source>
        <dbReference type="Proteomes" id="UP000464186"/>
    </source>
</evidence>
<dbReference type="InterPro" id="IPR007197">
    <property type="entry name" value="rSAM"/>
</dbReference>
<dbReference type="GO" id="GO:0003824">
    <property type="term" value="F:catalytic activity"/>
    <property type="evidence" value="ECO:0007669"/>
    <property type="project" value="InterPro"/>
</dbReference>
<dbReference type="GO" id="GO:0046872">
    <property type="term" value="F:metal ion binding"/>
    <property type="evidence" value="ECO:0007669"/>
    <property type="project" value="UniProtKB-KW"/>
</dbReference>
<dbReference type="PROSITE" id="PS51918">
    <property type="entry name" value="RADICAL_SAM"/>
    <property type="match status" value="1"/>
</dbReference>
<evidence type="ECO:0000313" key="6">
    <source>
        <dbReference type="EMBL" id="QHK20738.1"/>
    </source>
</evidence>
<keyword evidence="2" id="KW-0479">Metal-binding</keyword>
<feature type="domain" description="Radical SAM core" evidence="5">
    <location>
        <begin position="98"/>
        <end position="299"/>
    </location>
</feature>
<dbReference type="SUPFAM" id="SSF102114">
    <property type="entry name" value="Radical SAM enzymes"/>
    <property type="match status" value="1"/>
</dbReference>
<dbReference type="Gene3D" id="3.20.20.70">
    <property type="entry name" value="Aldolase class I"/>
    <property type="match status" value="1"/>
</dbReference>
<dbReference type="PANTHER" id="PTHR11228:SF22">
    <property type="entry name" value="PEPTIDE BIOSYNTHESIS PROTEIN YYDG-RELATED"/>
    <property type="match status" value="1"/>
</dbReference>
<evidence type="ECO:0000256" key="1">
    <source>
        <dbReference type="ARBA" id="ARBA00022691"/>
    </source>
</evidence>
<proteinExistence type="predicted"/>
<dbReference type="InterPro" id="IPR050377">
    <property type="entry name" value="Radical_SAM_PqqE_MftC-like"/>
</dbReference>
<dbReference type="InterPro" id="IPR013785">
    <property type="entry name" value="Aldolase_TIM"/>
</dbReference>
<accession>A0A6P1NN80</accession>
<dbReference type="EMBL" id="CP047898">
    <property type="protein sequence ID" value="QHK20738.1"/>
    <property type="molecule type" value="Genomic_DNA"/>
</dbReference>
<dbReference type="Proteomes" id="UP000464186">
    <property type="component" value="Chromosome"/>
</dbReference>
<gene>
    <name evidence="6" type="ORF">GU243_14510</name>
</gene>
<name>A0A6P1NN80_9MICC</name>
<keyword evidence="7" id="KW-1185">Reference proteome</keyword>
<evidence type="ECO:0000256" key="4">
    <source>
        <dbReference type="ARBA" id="ARBA00023014"/>
    </source>
</evidence>
<dbReference type="GO" id="GO:0051536">
    <property type="term" value="F:iron-sulfur cluster binding"/>
    <property type="evidence" value="ECO:0007669"/>
    <property type="project" value="UniProtKB-KW"/>
</dbReference>
<organism evidence="6 7">
    <name type="scientific">Pseudarthrobacter psychrotolerans</name>
    <dbReference type="NCBI Taxonomy" id="2697569"/>
    <lineage>
        <taxon>Bacteria</taxon>
        <taxon>Bacillati</taxon>
        <taxon>Actinomycetota</taxon>
        <taxon>Actinomycetes</taxon>
        <taxon>Micrococcales</taxon>
        <taxon>Micrococcaceae</taxon>
        <taxon>Pseudarthrobacter</taxon>
    </lineage>
</organism>
<dbReference type="Pfam" id="PF04055">
    <property type="entry name" value="Radical_SAM"/>
    <property type="match status" value="1"/>
</dbReference>
<dbReference type="CDD" id="cd01335">
    <property type="entry name" value="Radical_SAM"/>
    <property type="match status" value="1"/>
</dbReference>
<keyword evidence="1" id="KW-0949">S-adenosyl-L-methionine</keyword>
<sequence>MGPARTRRLRRAVRRRRGTGGDQVVVILDLVRMVGSLAEGATGTMTIGSAIEFDLVQRWCERTGNTLITKSWTDVGPGAVVVRRGRLPDPAVALGPDRLPGARLWLYTNFHCNLACDYCCVASSPRAERRELGVERIARLVRAGADWGVQEVYLTGGEPFLLPDIARIVTDCVRILPTTLLTNGMLFRGPGLRSLQAMPREGFALQISLDSPTPEIHDGHRGAGSWARAVAGIQVALGEGFRVRAAATIASPHATDLAALRDFLDGLGIPRTDQVIRPVAQQGAAITGVQFTRETLVPEVTVTADGVYWHPVAATDDQALVSTQIEPLGPALSEVYRLFAEQWAAAGAAARLFPCA</sequence>
<dbReference type="SFLD" id="SFLDS00029">
    <property type="entry name" value="Radical_SAM"/>
    <property type="match status" value="1"/>
</dbReference>
<dbReference type="PANTHER" id="PTHR11228">
    <property type="entry name" value="RADICAL SAM DOMAIN PROTEIN"/>
    <property type="match status" value="1"/>
</dbReference>
<protein>
    <submittedName>
        <fullName evidence="6">Radical SAM protein</fullName>
    </submittedName>
</protein>
<dbReference type="AlphaFoldDB" id="A0A6P1NN80"/>
<evidence type="ECO:0000256" key="2">
    <source>
        <dbReference type="ARBA" id="ARBA00022723"/>
    </source>
</evidence>
<evidence type="ECO:0000259" key="5">
    <source>
        <dbReference type="PROSITE" id="PS51918"/>
    </source>
</evidence>
<keyword evidence="3" id="KW-0408">Iron</keyword>
<dbReference type="KEGG" id="psey:GU243_14510"/>
<keyword evidence="4" id="KW-0411">Iron-sulfur</keyword>
<evidence type="ECO:0000256" key="3">
    <source>
        <dbReference type="ARBA" id="ARBA00023004"/>
    </source>
</evidence>